<feature type="non-terminal residue" evidence="1">
    <location>
        <position position="190"/>
    </location>
</feature>
<dbReference type="EMBL" id="LAZR01035899">
    <property type="protein sequence ID" value="KKL26259.1"/>
    <property type="molecule type" value="Genomic_DNA"/>
</dbReference>
<organism evidence="1">
    <name type="scientific">marine sediment metagenome</name>
    <dbReference type="NCBI Taxonomy" id="412755"/>
    <lineage>
        <taxon>unclassified sequences</taxon>
        <taxon>metagenomes</taxon>
        <taxon>ecological metagenomes</taxon>
    </lineage>
</organism>
<dbReference type="AlphaFoldDB" id="A0A0F9BWJ4"/>
<evidence type="ECO:0000313" key="1">
    <source>
        <dbReference type="EMBL" id="KKL26259.1"/>
    </source>
</evidence>
<sequence>MTLATVVPGNRVRHPGLGVLEVSFIESSGRRLWAKDAEDKPYQMSIDSVTLVHSSTPLTTAIAPKPEGPRDDSNEAISENGLQLTAKRPSRGITITCGLKECGIEKVIPKAQYNLNKNKIFYCCPDHYHRGRKLQTEQGHLWSGSSSGKINSASSPPQEVVNALSELEGPSEIIPAALEELLGILYKDLK</sequence>
<proteinExistence type="predicted"/>
<comment type="caution">
    <text evidence="1">The sequence shown here is derived from an EMBL/GenBank/DDBJ whole genome shotgun (WGS) entry which is preliminary data.</text>
</comment>
<gene>
    <name evidence="1" type="ORF">LCGC14_2397110</name>
</gene>
<accession>A0A0F9BWJ4</accession>
<protein>
    <submittedName>
        <fullName evidence="1">Uncharacterized protein</fullName>
    </submittedName>
</protein>
<reference evidence="1" key="1">
    <citation type="journal article" date="2015" name="Nature">
        <title>Complex archaea that bridge the gap between prokaryotes and eukaryotes.</title>
        <authorList>
            <person name="Spang A."/>
            <person name="Saw J.H."/>
            <person name="Jorgensen S.L."/>
            <person name="Zaremba-Niedzwiedzka K."/>
            <person name="Martijn J."/>
            <person name="Lind A.E."/>
            <person name="van Eijk R."/>
            <person name="Schleper C."/>
            <person name="Guy L."/>
            <person name="Ettema T.J."/>
        </authorList>
    </citation>
    <scope>NUCLEOTIDE SEQUENCE</scope>
</reference>
<name>A0A0F9BWJ4_9ZZZZ</name>